<evidence type="ECO:0000313" key="1">
    <source>
        <dbReference type="EMBL" id="KAB8078899.1"/>
    </source>
</evidence>
<gene>
    <name evidence="1" type="ORF">BDV29DRAFT_152288</name>
</gene>
<sequence length="107" mass="11415">MSANALFVDHLFINSFYNGCVRPLEEDLVKEDTGGVTNGSQQSFIKSVPATENNISTGLLEGQQSKAKMTPKKEDFEIAIICALPLEANARTPGSFDVPTLDGAPGV</sequence>
<organism evidence="1 2">
    <name type="scientific">Aspergillus leporis</name>
    <dbReference type="NCBI Taxonomy" id="41062"/>
    <lineage>
        <taxon>Eukaryota</taxon>
        <taxon>Fungi</taxon>
        <taxon>Dikarya</taxon>
        <taxon>Ascomycota</taxon>
        <taxon>Pezizomycotina</taxon>
        <taxon>Eurotiomycetes</taxon>
        <taxon>Eurotiomycetidae</taxon>
        <taxon>Eurotiales</taxon>
        <taxon>Aspergillaceae</taxon>
        <taxon>Aspergillus</taxon>
        <taxon>Aspergillus subgen. Circumdati</taxon>
    </lineage>
</organism>
<name>A0A5N5XDT4_9EURO</name>
<evidence type="ECO:0000313" key="2">
    <source>
        <dbReference type="Proteomes" id="UP000326565"/>
    </source>
</evidence>
<proteinExistence type="predicted"/>
<dbReference type="AlphaFoldDB" id="A0A5N5XDT4"/>
<reference evidence="1 2" key="1">
    <citation type="submission" date="2019-04" db="EMBL/GenBank/DDBJ databases">
        <title>Friends and foes A comparative genomics study of 23 Aspergillus species from section Flavi.</title>
        <authorList>
            <consortium name="DOE Joint Genome Institute"/>
            <person name="Kjaerbolling I."/>
            <person name="Vesth T."/>
            <person name="Frisvad J.C."/>
            <person name="Nybo J.L."/>
            <person name="Theobald S."/>
            <person name="Kildgaard S."/>
            <person name="Isbrandt T."/>
            <person name="Kuo A."/>
            <person name="Sato A."/>
            <person name="Lyhne E.K."/>
            <person name="Kogle M.E."/>
            <person name="Wiebenga A."/>
            <person name="Kun R.S."/>
            <person name="Lubbers R.J."/>
            <person name="Makela M.R."/>
            <person name="Barry K."/>
            <person name="Chovatia M."/>
            <person name="Clum A."/>
            <person name="Daum C."/>
            <person name="Haridas S."/>
            <person name="He G."/>
            <person name="LaButti K."/>
            <person name="Lipzen A."/>
            <person name="Mondo S."/>
            <person name="Riley R."/>
            <person name="Salamov A."/>
            <person name="Simmons B.A."/>
            <person name="Magnuson J.K."/>
            <person name="Henrissat B."/>
            <person name="Mortensen U.H."/>
            <person name="Larsen T.O."/>
            <person name="Devries R.P."/>
            <person name="Grigoriev I.V."/>
            <person name="Machida M."/>
            <person name="Baker S.E."/>
            <person name="Andersen M.R."/>
        </authorList>
    </citation>
    <scope>NUCLEOTIDE SEQUENCE [LARGE SCALE GENOMIC DNA]</scope>
    <source>
        <strain evidence="1 2">CBS 151.66</strain>
    </source>
</reference>
<dbReference type="EMBL" id="ML732154">
    <property type="protein sequence ID" value="KAB8078899.1"/>
    <property type="molecule type" value="Genomic_DNA"/>
</dbReference>
<keyword evidence="2" id="KW-1185">Reference proteome</keyword>
<dbReference type="Proteomes" id="UP000326565">
    <property type="component" value="Unassembled WGS sequence"/>
</dbReference>
<accession>A0A5N5XDT4</accession>
<protein>
    <submittedName>
        <fullName evidence="1">Uncharacterized protein</fullName>
    </submittedName>
</protein>